<accession>A0A132BDJ4</accession>
<evidence type="ECO:0000313" key="2">
    <source>
        <dbReference type="Proteomes" id="UP000070700"/>
    </source>
</evidence>
<dbReference type="KEGG" id="psco:LY89DRAFT_276611"/>
<dbReference type="AlphaFoldDB" id="A0A132BDJ4"/>
<dbReference type="RefSeq" id="XP_018064092.1">
    <property type="nucleotide sequence ID" value="XM_018206419.1"/>
</dbReference>
<gene>
    <name evidence="1" type="ORF">LY89DRAFT_276611</name>
</gene>
<organism evidence="1 2">
    <name type="scientific">Mollisia scopiformis</name>
    <name type="common">Conifer needle endophyte fungus</name>
    <name type="synonym">Phialocephala scopiformis</name>
    <dbReference type="NCBI Taxonomy" id="149040"/>
    <lineage>
        <taxon>Eukaryota</taxon>
        <taxon>Fungi</taxon>
        <taxon>Dikarya</taxon>
        <taxon>Ascomycota</taxon>
        <taxon>Pezizomycotina</taxon>
        <taxon>Leotiomycetes</taxon>
        <taxon>Helotiales</taxon>
        <taxon>Mollisiaceae</taxon>
        <taxon>Mollisia</taxon>
    </lineage>
</organism>
<evidence type="ECO:0000313" key="1">
    <source>
        <dbReference type="EMBL" id="KUJ09737.1"/>
    </source>
</evidence>
<dbReference type="EMBL" id="KQ947431">
    <property type="protein sequence ID" value="KUJ09737.1"/>
    <property type="molecule type" value="Genomic_DNA"/>
</dbReference>
<keyword evidence="2" id="KW-1185">Reference proteome</keyword>
<proteinExistence type="predicted"/>
<dbReference type="Proteomes" id="UP000070700">
    <property type="component" value="Unassembled WGS sequence"/>
</dbReference>
<name>A0A132BDJ4_MOLSC</name>
<dbReference type="OrthoDB" id="5382272at2759"/>
<dbReference type="GeneID" id="28816145"/>
<sequence>MMMEGVASFFVKYLTLSTAGLSSTKTNTLTTPVIPGIIPGDSYAKFCNESRTTDLFSIEYFSVHPIPLVVEKDLDIYIYGTFLKDLTPNATWHWTIADPSNHGQNQSGYFWFCDTIDAIEQPNPDHVARESCLLVKGWAIISIHGWWSWIMGSVSFPCSMEFGR</sequence>
<protein>
    <submittedName>
        <fullName evidence="1">Uncharacterized protein</fullName>
    </submittedName>
</protein>
<reference evidence="1 2" key="1">
    <citation type="submission" date="2015-10" db="EMBL/GenBank/DDBJ databases">
        <title>Full genome of DAOMC 229536 Phialocephala scopiformis, a fungal endophyte of spruce producing the potent anti-insectan compound rugulosin.</title>
        <authorList>
            <consortium name="DOE Joint Genome Institute"/>
            <person name="Walker A.K."/>
            <person name="Frasz S.L."/>
            <person name="Seifert K.A."/>
            <person name="Miller J.D."/>
            <person name="Mondo S.J."/>
            <person name="Labutti K."/>
            <person name="Lipzen A."/>
            <person name="Dockter R."/>
            <person name="Kennedy M."/>
            <person name="Grigoriev I.V."/>
            <person name="Spatafora J.W."/>
        </authorList>
    </citation>
    <scope>NUCLEOTIDE SEQUENCE [LARGE SCALE GENOMIC DNA]</scope>
    <source>
        <strain evidence="1 2">CBS 120377</strain>
    </source>
</reference>
<dbReference type="InParanoid" id="A0A132BDJ4"/>